<dbReference type="Gene3D" id="3.10.290.10">
    <property type="entry name" value="RNA-binding S4 domain"/>
    <property type="match status" value="1"/>
</dbReference>
<dbReference type="Pfam" id="PF13275">
    <property type="entry name" value="S4_2"/>
    <property type="match status" value="1"/>
</dbReference>
<dbReference type="EMBL" id="LT906470">
    <property type="protein sequence ID" value="SNV52070.1"/>
    <property type="molecule type" value="Genomic_DNA"/>
</dbReference>
<dbReference type="RefSeq" id="WP_095064614.1">
    <property type="nucleotide sequence ID" value="NZ_LT906470.1"/>
</dbReference>
<dbReference type="GO" id="GO:0003723">
    <property type="term" value="F:RNA binding"/>
    <property type="evidence" value="ECO:0007669"/>
    <property type="project" value="UniProtKB-KW"/>
</dbReference>
<dbReference type="AlphaFoldDB" id="A0A239Y071"/>
<accession>A0A239Y071</accession>
<organism evidence="2 3">
    <name type="scientific">Veillonella rodentium</name>
    <dbReference type="NCBI Taxonomy" id="248315"/>
    <lineage>
        <taxon>Bacteria</taxon>
        <taxon>Bacillati</taxon>
        <taxon>Bacillota</taxon>
        <taxon>Negativicutes</taxon>
        <taxon>Veillonellales</taxon>
        <taxon>Veillonellaceae</taxon>
        <taxon>Veillonella</taxon>
    </lineage>
</organism>
<sequence>MKEQRQVPIHTEYIQIDQLLKLEGIIETGGQIKTFIDDKALTLNGQIVTEKRKKCRVGDVITCEGIDVDFVVTKEEA</sequence>
<name>A0A239Y071_9FIRM</name>
<evidence type="ECO:0000256" key="1">
    <source>
        <dbReference type="PROSITE-ProRule" id="PRU00182"/>
    </source>
</evidence>
<reference evidence="2 3" key="1">
    <citation type="submission" date="2017-06" db="EMBL/GenBank/DDBJ databases">
        <authorList>
            <consortium name="Pathogen Informatics"/>
        </authorList>
    </citation>
    <scope>NUCLEOTIDE SEQUENCE [LARGE SCALE GENOMIC DNA]</scope>
    <source>
        <strain evidence="2 3">NCTC12018</strain>
    </source>
</reference>
<dbReference type="CDD" id="cd00165">
    <property type="entry name" value="S4"/>
    <property type="match status" value="1"/>
</dbReference>
<protein>
    <submittedName>
        <fullName evidence="2">Ribosome-associated protein</fullName>
    </submittedName>
</protein>
<dbReference type="KEGG" id="vrm:44547418_00003"/>
<dbReference type="PROSITE" id="PS50889">
    <property type="entry name" value="S4"/>
    <property type="match status" value="1"/>
</dbReference>
<keyword evidence="3" id="KW-1185">Reference proteome</keyword>
<dbReference type="SUPFAM" id="SSF55174">
    <property type="entry name" value="Alpha-L RNA-binding motif"/>
    <property type="match status" value="1"/>
</dbReference>
<proteinExistence type="predicted"/>
<evidence type="ECO:0000313" key="3">
    <source>
        <dbReference type="Proteomes" id="UP000214973"/>
    </source>
</evidence>
<gene>
    <name evidence="2" type="ORF">SAMEA44547418_00003</name>
</gene>
<dbReference type="InterPro" id="IPR036986">
    <property type="entry name" value="S4_RNA-bd_sf"/>
</dbReference>
<keyword evidence="1" id="KW-0694">RNA-binding</keyword>
<evidence type="ECO:0000313" key="2">
    <source>
        <dbReference type="EMBL" id="SNV52070.1"/>
    </source>
</evidence>
<dbReference type="Proteomes" id="UP000214973">
    <property type="component" value="Chromosome 1"/>
</dbReference>